<dbReference type="AlphaFoldDB" id="A0AAD5MCR7"/>
<name>A0AAD5MCR7_PARTN</name>
<comment type="caution">
    <text evidence="1">The sequence shown here is derived from an EMBL/GenBank/DDBJ whole genome shotgun (WGS) entry which is preliminary data.</text>
</comment>
<dbReference type="Proteomes" id="UP001196413">
    <property type="component" value="Unassembled WGS sequence"/>
</dbReference>
<keyword evidence="2" id="KW-1185">Reference proteome</keyword>
<sequence length="76" mass="8387">MGRLLQSASDMWLNCLDLSQSRSSCKLHTILRMGSLEMGCAGVKRRPTSNSEHTVEESHTSNTMTLYLSGTLLILS</sequence>
<proteinExistence type="predicted"/>
<organism evidence="1 2">
    <name type="scientific">Parelaphostrongylus tenuis</name>
    <name type="common">Meningeal worm</name>
    <dbReference type="NCBI Taxonomy" id="148309"/>
    <lineage>
        <taxon>Eukaryota</taxon>
        <taxon>Metazoa</taxon>
        <taxon>Ecdysozoa</taxon>
        <taxon>Nematoda</taxon>
        <taxon>Chromadorea</taxon>
        <taxon>Rhabditida</taxon>
        <taxon>Rhabditina</taxon>
        <taxon>Rhabditomorpha</taxon>
        <taxon>Strongyloidea</taxon>
        <taxon>Metastrongylidae</taxon>
        <taxon>Parelaphostrongylus</taxon>
    </lineage>
</organism>
<accession>A0AAD5MCR7</accession>
<protein>
    <submittedName>
        <fullName evidence="1">Uncharacterized protein</fullName>
    </submittedName>
</protein>
<evidence type="ECO:0000313" key="1">
    <source>
        <dbReference type="EMBL" id="KAJ1353838.1"/>
    </source>
</evidence>
<gene>
    <name evidence="1" type="ORF">KIN20_010599</name>
</gene>
<dbReference type="EMBL" id="JAHQIW010001867">
    <property type="protein sequence ID" value="KAJ1353838.1"/>
    <property type="molecule type" value="Genomic_DNA"/>
</dbReference>
<evidence type="ECO:0000313" key="2">
    <source>
        <dbReference type="Proteomes" id="UP001196413"/>
    </source>
</evidence>
<reference evidence="1" key="1">
    <citation type="submission" date="2021-06" db="EMBL/GenBank/DDBJ databases">
        <title>Parelaphostrongylus tenuis whole genome reference sequence.</title>
        <authorList>
            <person name="Garwood T.J."/>
            <person name="Larsen P.A."/>
            <person name="Fountain-Jones N.M."/>
            <person name="Garbe J.R."/>
            <person name="Macchietto M.G."/>
            <person name="Kania S.A."/>
            <person name="Gerhold R.W."/>
            <person name="Richards J.E."/>
            <person name="Wolf T.M."/>
        </authorList>
    </citation>
    <scope>NUCLEOTIDE SEQUENCE</scope>
    <source>
        <strain evidence="1">MNPRO001-30</strain>
        <tissue evidence="1">Meninges</tissue>
    </source>
</reference>